<organism evidence="1 2">
    <name type="scientific">Streptococcus ruminicola</name>
    <dbReference type="NCBI Taxonomy" id="2686210"/>
    <lineage>
        <taxon>Bacteria</taxon>
        <taxon>Bacillati</taxon>
        <taxon>Bacillota</taxon>
        <taxon>Bacilli</taxon>
        <taxon>Lactobacillales</taxon>
        <taxon>Streptococcaceae</taxon>
        <taxon>Streptococcus</taxon>
    </lineage>
</organism>
<reference evidence="1 2" key="1">
    <citation type="submission" date="2019-12" db="EMBL/GenBank/DDBJ databases">
        <title>Complete genome sequence of Streptococcus sp. CNU G2 isolated frome Bos taurus coreanae.</title>
        <authorList>
            <person name="Park S.Y."/>
            <person name="Kim J.H."/>
            <person name="Seo S.W."/>
        </authorList>
    </citation>
    <scope>NUCLEOTIDE SEQUENCE [LARGE SCALE GENOMIC DNA]</scope>
    <source>
        <strain evidence="1 2">CNU G2</strain>
    </source>
</reference>
<protein>
    <recommendedName>
        <fullName evidence="3">Inner membrane protein yeeR</fullName>
    </recommendedName>
</protein>
<dbReference type="RefSeq" id="WP_166043304.1">
    <property type="nucleotide sequence ID" value="NZ_CP046919.1"/>
</dbReference>
<sequence length="642" mass="72427">MFWIVVIFIMILLIRFRNELSLKQQFKNWVSEYSDLHDYDEDKIRNILNDIGSSSFYYSGDKIPYGRAKWFIIGDKNFERITNSIDELEYFGFTPIRSKEEGEFLEYGMLLTKDGIYHRIQLKNRDKSRGYKRKYIRKSDFFKFDGLWKVSKEQDEILLYYPTKVKQFKFPIEEEIDNFVVQLRRLISTGYTADLYNNFIEQEVEEYITNQDSINITDRGTRIGSIVGLNRTFGNHLKDIQFNATASANQAHGYAAEHANDMVDKVLHPFREVHQVGQDNAKNGADRRVGSQFIQTKYCSNARNTINAAFDKQADGGMYRYPNMQLEVPRDQYNDAIKLMKNKIRDGKVSGHTDPNDAYKIVKKGHVTYNEAKLIAKGGNLTSIKYDVLDGAIQSLPVAGISFVIVFAQAKWAGNSIEKSAKLAFKSSVKTMFTGTMIYAGSQQIGKVVTAKIVNMTGKQIAAETVARGAAGVISVGIVMGPDVFYALTGRISKQQLLKNSAVAGSGVLGAAALGTVVPGLGVAVVGATGATIGAKKILDHFIEDDRVEMFAILKEEFMDVVMSIPLSEEEFSQVQEAIFDKDLGKKLREMFKNKQSMINRKYTREVLVEEQVLNVIANRPKIDENSVLEAVNYIENGFAIQ</sequence>
<dbReference type="AlphaFoldDB" id="A0A6G8HYU8"/>
<dbReference type="KEGG" id="srum:GPZ88_02645"/>
<gene>
    <name evidence="1" type="ORF">GPZ88_02645</name>
</gene>
<dbReference type="Proteomes" id="UP000503166">
    <property type="component" value="Chromosome"/>
</dbReference>
<proteinExistence type="predicted"/>
<name>A0A6G8HYU8_9STRE</name>
<dbReference type="EMBL" id="CP046919">
    <property type="protein sequence ID" value="QIM46035.1"/>
    <property type="molecule type" value="Genomic_DNA"/>
</dbReference>
<evidence type="ECO:0008006" key="3">
    <source>
        <dbReference type="Google" id="ProtNLM"/>
    </source>
</evidence>
<evidence type="ECO:0000313" key="2">
    <source>
        <dbReference type="Proteomes" id="UP000503166"/>
    </source>
</evidence>
<accession>A0A6G8HYU8</accession>
<evidence type="ECO:0000313" key="1">
    <source>
        <dbReference type="EMBL" id="QIM46035.1"/>
    </source>
</evidence>